<dbReference type="Proteomes" id="UP001589865">
    <property type="component" value="Unassembled WGS sequence"/>
</dbReference>
<dbReference type="Pfam" id="PF06568">
    <property type="entry name" value="YjiS-like"/>
    <property type="match status" value="1"/>
</dbReference>
<reference evidence="2 3" key="1">
    <citation type="submission" date="2024-09" db="EMBL/GenBank/DDBJ databases">
        <authorList>
            <person name="Sun Q."/>
            <person name="Mori K."/>
        </authorList>
    </citation>
    <scope>NUCLEOTIDE SEQUENCE [LARGE SCALE GENOMIC DNA]</scope>
    <source>
        <strain evidence="2 3">TBRC 5777</strain>
    </source>
</reference>
<organism evidence="2 3">
    <name type="scientific">Roseomonas elaeocarpi</name>
    <dbReference type="NCBI Taxonomy" id="907779"/>
    <lineage>
        <taxon>Bacteria</taxon>
        <taxon>Pseudomonadati</taxon>
        <taxon>Pseudomonadota</taxon>
        <taxon>Alphaproteobacteria</taxon>
        <taxon>Acetobacterales</taxon>
        <taxon>Roseomonadaceae</taxon>
        <taxon>Roseomonas</taxon>
    </lineage>
</organism>
<accession>A0ABV6JW46</accession>
<proteinExistence type="predicted"/>
<dbReference type="InterPro" id="IPR009506">
    <property type="entry name" value="YjiS-like"/>
</dbReference>
<evidence type="ECO:0000259" key="1">
    <source>
        <dbReference type="Pfam" id="PF06568"/>
    </source>
</evidence>
<comment type="caution">
    <text evidence="2">The sequence shown here is derived from an EMBL/GenBank/DDBJ whole genome shotgun (WGS) entry which is preliminary data.</text>
</comment>
<keyword evidence="3" id="KW-1185">Reference proteome</keyword>
<evidence type="ECO:0000313" key="2">
    <source>
        <dbReference type="EMBL" id="MFC0409685.1"/>
    </source>
</evidence>
<evidence type="ECO:0000313" key="3">
    <source>
        <dbReference type="Proteomes" id="UP001589865"/>
    </source>
</evidence>
<dbReference type="EMBL" id="JBHLUN010000010">
    <property type="protein sequence ID" value="MFC0409685.1"/>
    <property type="molecule type" value="Genomic_DNA"/>
</dbReference>
<feature type="domain" description="YjiS-like" evidence="1">
    <location>
        <begin position="22"/>
        <end position="58"/>
    </location>
</feature>
<sequence>MIGAIRAEGRSNAVVRNPFPAIWLRLCRWHRNVSTRRALLEMADHELRDVGLTRMQARCEAARPFWDDAADESLVVAVRQAAFVGRRP</sequence>
<gene>
    <name evidence="2" type="ORF">ACFFGY_15640</name>
</gene>
<name>A0ABV6JW46_9PROT</name>
<dbReference type="RefSeq" id="WP_377045432.1">
    <property type="nucleotide sequence ID" value="NZ_JBHLUN010000010.1"/>
</dbReference>
<protein>
    <submittedName>
        <fullName evidence="2">DUF1127 domain-containing protein</fullName>
    </submittedName>
</protein>